<sequence>MTAKQEEMQTLLDSLDLPSIGTTQNDLMTAEISTEEIKKAIGKLKSNKAPGSDGFPSEWYKEFEEIIIPLLHSTFNWILSSGQTPPSWKEAVITVLPKPLKDKEHCQNYRPISILNVDYKIYTSIISNRLQSFISDLIDEDQTGFVKGRQTHDNIRRTLHIINSIHKKKLSAALISLDAEKAFDRVNWEFLYLTLEKFGFNEKSIKCISALYYKPTGRIKINGSLTNRFSLGRGTRQGCCLSPVLFALYIEPLAQMVRQDTRITGIDIGGQEHIIGLFADDIMIYLSDPVKSFGILMKIFDRFGQSSGYKININKTQTLMFNCVTYQGLKKWKIKWDAKSIEYLGVNIPKDPGKLYQNNYERININIRKDIERWSTYTLGLSERINVIKMNILPRLLYLFLALPVEIPQSQFQKWDKLTSRFIWEGKRPRIRYHTLQLPIIKGGRALPNLKEYFRAAQIHRLVYWCNTEYVARWKDIELFTPRFPIQTCMGENGVPATAKEHLDLNPITLFTLENWYYVIKQLKLGKEIRLLKWTAYDDKFRPAQFDHRFKQWAEKGITAMCRIIKKGEMREFQELKDTYGLINQDLFRYMQMRDYYEKQIKTEEHKIHPIIKTFIQAYSENIPKIISVLYKHLMDSKMGSTLYVKAKWEKDLREKISEEMWDDMWKVHQTTTQSLKWREFAWKNQIRYFITPQIKGKLIKTQQLCWRTCMDEDSNQTHIFWECEKIKPFWETIHFTICETLRYKIPRTCLVMYLGYLEKTVHKSDQNLVKVLLVAAKKAITKNWQKADAPTHKQWMYIVEEIQTMERLTYKLRMKEDRFLKDWEKWFMYKTRKGYDILLTL</sequence>
<dbReference type="Ensembl" id="ENSOSIT00000049436.1">
    <property type="protein sequence ID" value="ENSOSIP00000047036.1"/>
    <property type="gene ID" value="ENSOSIG00000022271.1"/>
</dbReference>
<evidence type="ECO:0000313" key="2">
    <source>
        <dbReference type="Ensembl" id="ENSOSIP00000047036.1"/>
    </source>
</evidence>
<dbReference type="PANTHER" id="PTHR31635:SF196">
    <property type="entry name" value="REVERSE TRANSCRIPTASE DOMAIN-CONTAINING PROTEIN-RELATED"/>
    <property type="match status" value="1"/>
</dbReference>
<dbReference type="PANTHER" id="PTHR31635">
    <property type="entry name" value="REVERSE TRANSCRIPTASE DOMAIN-CONTAINING PROTEIN-RELATED"/>
    <property type="match status" value="1"/>
</dbReference>
<accession>A0A8C8E2F3</accession>
<dbReference type="InterPro" id="IPR000477">
    <property type="entry name" value="RT_dom"/>
</dbReference>
<evidence type="ECO:0000313" key="3">
    <source>
        <dbReference type="Proteomes" id="UP000694383"/>
    </source>
</evidence>
<reference evidence="2" key="2">
    <citation type="submission" date="2025-09" db="UniProtKB">
        <authorList>
            <consortium name="Ensembl"/>
        </authorList>
    </citation>
    <scope>IDENTIFICATION</scope>
</reference>
<evidence type="ECO:0000259" key="1">
    <source>
        <dbReference type="PROSITE" id="PS50878"/>
    </source>
</evidence>
<name>A0A8C8E2F3_9TELE</name>
<protein>
    <recommendedName>
        <fullName evidence="1">Reverse transcriptase domain-containing protein</fullName>
    </recommendedName>
</protein>
<dbReference type="PROSITE" id="PS50878">
    <property type="entry name" value="RT_POL"/>
    <property type="match status" value="1"/>
</dbReference>
<dbReference type="SUPFAM" id="SSF56672">
    <property type="entry name" value="DNA/RNA polymerases"/>
    <property type="match status" value="1"/>
</dbReference>
<dbReference type="Proteomes" id="UP000694383">
    <property type="component" value="Unplaced"/>
</dbReference>
<feature type="domain" description="Reverse transcriptase" evidence="1">
    <location>
        <begin position="77"/>
        <end position="348"/>
    </location>
</feature>
<reference evidence="2" key="1">
    <citation type="submission" date="2025-08" db="UniProtKB">
        <authorList>
            <consortium name="Ensembl"/>
        </authorList>
    </citation>
    <scope>IDENTIFICATION</scope>
</reference>
<organism evidence="2 3">
    <name type="scientific">Oryzias sinensis</name>
    <name type="common">Chinese medaka</name>
    <dbReference type="NCBI Taxonomy" id="183150"/>
    <lineage>
        <taxon>Eukaryota</taxon>
        <taxon>Metazoa</taxon>
        <taxon>Chordata</taxon>
        <taxon>Craniata</taxon>
        <taxon>Vertebrata</taxon>
        <taxon>Euteleostomi</taxon>
        <taxon>Actinopterygii</taxon>
        <taxon>Neopterygii</taxon>
        <taxon>Teleostei</taxon>
        <taxon>Neoteleostei</taxon>
        <taxon>Acanthomorphata</taxon>
        <taxon>Ovalentaria</taxon>
        <taxon>Atherinomorphae</taxon>
        <taxon>Beloniformes</taxon>
        <taxon>Adrianichthyidae</taxon>
        <taxon>Oryziinae</taxon>
        <taxon>Oryzias</taxon>
    </lineage>
</organism>
<dbReference type="InterPro" id="IPR043502">
    <property type="entry name" value="DNA/RNA_pol_sf"/>
</dbReference>
<dbReference type="Pfam" id="PF00078">
    <property type="entry name" value="RVT_1"/>
    <property type="match status" value="1"/>
</dbReference>
<dbReference type="GeneTree" id="ENSGT00940000163630"/>
<dbReference type="CDD" id="cd01650">
    <property type="entry name" value="RT_nLTR_like"/>
    <property type="match status" value="1"/>
</dbReference>
<proteinExistence type="predicted"/>
<dbReference type="AlphaFoldDB" id="A0A8C8E2F3"/>
<keyword evidence="3" id="KW-1185">Reference proteome</keyword>